<organism evidence="8 9">
    <name type="scientific">Simplicispira hankyongi</name>
    <dbReference type="NCBI Taxonomy" id="2315688"/>
    <lineage>
        <taxon>Bacteria</taxon>
        <taxon>Pseudomonadati</taxon>
        <taxon>Pseudomonadota</taxon>
        <taxon>Betaproteobacteria</taxon>
        <taxon>Burkholderiales</taxon>
        <taxon>Comamonadaceae</taxon>
        <taxon>Simplicispira</taxon>
    </lineage>
</organism>
<reference evidence="8 9" key="1">
    <citation type="submission" date="2018-09" db="EMBL/GenBank/DDBJ databases">
        <title>Draft genome of Simplicispira sp. NY-02.</title>
        <authorList>
            <person name="Im W.T."/>
        </authorList>
    </citation>
    <scope>NUCLEOTIDE SEQUENCE [LARGE SCALE GENOMIC DNA]</scope>
    <source>
        <strain evidence="8 9">NY-02</strain>
    </source>
</reference>
<keyword evidence="9" id="KW-1185">Reference proteome</keyword>
<dbReference type="RefSeq" id="WP_119108051.1">
    <property type="nucleotide sequence ID" value="NZ_QXJC01000001.1"/>
</dbReference>
<evidence type="ECO:0000259" key="7">
    <source>
        <dbReference type="Pfam" id="PF02687"/>
    </source>
</evidence>
<evidence type="ECO:0000256" key="5">
    <source>
        <dbReference type="ARBA" id="ARBA00023136"/>
    </source>
</evidence>
<comment type="caution">
    <text evidence="8">The sequence shown here is derived from an EMBL/GenBank/DDBJ whole genome shotgun (WGS) entry which is preliminary data.</text>
</comment>
<feature type="transmembrane region" description="Helical" evidence="6">
    <location>
        <begin position="484"/>
        <end position="507"/>
    </location>
</feature>
<keyword evidence="5 6" id="KW-0472">Membrane</keyword>
<dbReference type="InterPro" id="IPR003838">
    <property type="entry name" value="ABC3_permease_C"/>
</dbReference>
<evidence type="ECO:0000256" key="1">
    <source>
        <dbReference type="ARBA" id="ARBA00004651"/>
    </source>
</evidence>
<feature type="transmembrane region" description="Helical" evidence="6">
    <location>
        <begin position="413"/>
        <end position="430"/>
    </location>
</feature>
<feature type="transmembrane region" description="Helical" evidence="6">
    <location>
        <begin position="310"/>
        <end position="343"/>
    </location>
</feature>
<keyword evidence="4 6" id="KW-1133">Transmembrane helix</keyword>
<accession>A0A398CL03</accession>
<feature type="domain" description="ABC3 transporter permease C-terminal" evidence="7">
    <location>
        <begin position="268"/>
        <end position="387"/>
    </location>
</feature>
<keyword evidence="2" id="KW-1003">Cell membrane</keyword>
<evidence type="ECO:0000313" key="8">
    <source>
        <dbReference type="EMBL" id="RID99603.1"/>
    </source>
</evidence>
<dbReference type="PANTHER" id="PTHR30572">
    <property type="entry name" value="MEMBRANE COMPONENT OF TRANSPORTER-RELATED"/>
    <property type="match status" value="1"/>
</dbReference>
<proteinExistence type="predicted"/>
<dbReference type="AlphaFoldDB" id="A0A398CL03"/>
<feature type="transmembrane region" description="Helical" evidence="6">
    <location>
        <begin position="824"/>
        <end position="848"/>
    </location>
</feature>
<feature type="transmembrane region" description="Helical" evidence="6">
    <location>
        <begin position="436"/>
        <end position="463"/>
    </location>
</feature>
<feature type="transmembrane region" description="Helical" evidence="6">
    <location>
        <begin position="363"/>
        <end position="383"/>
    </location>
</feature>
<evidence type="ECO:0000256" key="6">
    <source>
        <dbReference type="SAM" id="Phobius"/>
    </source>
</evidence>
<keyword evidence="3 6" id="KW-0812">Transmembrane</keyword>
<comment type="subcellular location">
    <subcellularLocation>
        <location evidence="1">Cell membrane</location>
        <topology evidence="1">Multi-pass membrane protein</topology>
    </subcellularLocation>
</comment>
<evidence type="ECO:0000256" key="4">
    <source>
        <dbReference type="ARBA" id="ARBA00022989"/>
    </source>
</evidence>
<dbReference type="PANTHER" id="PTHR30572:SF17">
    <property type="entry name" value="ABC3 TRANSPORTER PERMEASE PROTEIN DOMAIN-CONTAINING PROTEIN"/>
    <property type="match status" value="1"/>
</dbReference>
<protein>
    <submittedName>
        <fullName evidence="8">ABC transporter permease</fullName>
    </submittedName>
</protein>
<dbReference type="Pfam" id="PF02687">
    <property type="entry name" value="FtsX"/>
    <property type="match status" value="2"/>
</dbReference>
<gene>
    <name evidence="8" type="ORF">D3F03_04135</name>
</gene>
<dbReference type="OrthoDB" id="5291724at2"/>
<name>A0A398CL03_9BURK</name>
<feature type="domain" description="ABC3 transporter permease C-terminal" evidence="7">
    <location>
        <begin position="739"/>
        <end position="852"/>
    </location>
</feature>
<dbReference type="InterPro" id="IPR050250">
    <property type="entry name" value="Macrolide_Exporter_MacB"/>
</dbReference>
<feature type="transmembrane region" description="Helical" evidence="6">
    <location>
        <begin position="788"/>
        <end position="812"/>
    </location>
</feature>
<evidence type="ECO:0000256" key="2">
    <source>
        <dbReference type="ARBA" id="ARBA00022475"/>
    </source>
</evidence>
<evidence type="ECO:0000313" key="9">
    <source>
        <dbReference type="Proteomes" id="UP000266302"/>
    </source>
</evidence>
<dbReference type="GO" id="GO:0022857">
    <property type="term" value="F:transmembrane transporter activity"/>
    <property type="evidence" value="ECO:0007669"/>
    <property type="project" value="TreeGrafter"/>
</dbReference>
<dbReference type="EMBL" id="QXJC01000001">
    <property type="protein sequence ID" value="RID99603.1"/>
    <property type="molecule type" value="Genomic_DNA"/>
</dbReference>
<evidence type="ECO:0000256" key="3">
    <source>
        <dbReference type="ARBA" id="ARBA00022692"/>
    </source>
</evidence>
<feature type="transmembrane region" description="Helical" evidence="6">
    <location>
        <begin position="735"/>
        <end position="757"/>
    </location>
</feature>
<feature type="transmembrane region" description="Helical" evidence="6">
    <location>
        <begin position="268"/>
        <end position="289"/>
    </location>
</feature>
<dbReference type="GO" id="GO:0005886">
    <property type="term" value="C:plasma membrane"/>
    <property type="evidence" value="ECO:0007669"/>
    <property type="project" value="UniProtKB-SubCell"/>
</dbReference>
<sequence>MLRLFRVWSLQALARHPWQSLAAVCAVMLGVALAFAVHTINASALEEFAQATRSINGTPDLQLRNTQGHVDERLYPLLAREPEVARASPVLELQLQASATSTADRQTPTLIRVLGVDALLLPATAPALMPRPWARLPTDRLALFAPAAVYLNAQARRALDLPEAPAEAPSITLRRGLEQFTVRVAGTVVAGGAPLAVMDLGAAQDMFGLAGSLSRIDLQLRPGTVRSSFTQRMAQRTDWPPGLVWANAQDAGQRMDALSRAYRVNLSVLALVALFTGAFLVFSVLSLSVAQRSAAFALLAVLGATPRQRLLLVLLESATFGVLGSAAGVALGTALAAGALGLLGGDLGGGYFSGAEPALQWSALAAAGYGALGVLAALLGGWWPARTAEALPPAQTLKGLHTAGTQAPSPRTGLALLATGVLLAFAPAVADLPVAAYLSVAALLLGGIALLPSGAALLLKALGAWSRRHPLALLAVERARRTPGLAAVAVGGVVASLALAVALTVMVSSFRGSMVQWLDAVLPAPLYGRGASADGQAAFSERFVQAARALPALARVEGLRVVQLQPDPARPAVALIARPLQAGADKVLPLIGPALAVPPGRVAVYASEAAADLWGAQPGSDLAPFLESFRALAQDGQAPAASFFVAGVWRDYARQTGALVIDSNAFAALSGERGANDLALWPAEGTDMSSARRAITQLATQQAGAAAAEGLQFSSAGEVRERSLRIFDRSFAVTYWLQALAIGIGLFGVAASFSAQVLARRKEFGLLAHLGLTRTQILAVVASEGAAWTGVGAAAGLLLGVAVSLVLVLVVNPQSFHWTMELRLPLLRLLLLCAAVVLAGTATAWLAGRAAAGRDAVMAVKEDW</sequence>
<dbReference type="Proteomes" id="UP000266302">
    <property type="component" value="Unassembled WGS sequence"/>
</dbReference>